<evidence type="ECO:0000256" key="5">
    <source>
        <dbReference type="ARBA" id="ARBA00023015"/>
    </source>
</evidence>
<proteinExistence type="inferred from homology"/>
<dbReference type="SMART" id="SM00399">
    <property type="entry name" value="ZnF_C4"/>
    <property type="match status" value="1"/>
</dbReference>
<dbReference type="EMBL" id="JBJQND010000017">
    <property type="protein sequence ID" value="KAL3842429.1"/>
    <property type="molecule type" value="Genomic_DNA"/>
</dbReference>
<dbReference type="AlphaFoldDB" id="A0ABD3TZ37"/>
<comment type="caution">
    <text evidence="13">The sequence shown here is derived from an EMBL/GenBank/DDBJ whole genome shotgun (WGS) entry which is preliminary data.</text>
</comment>
<gene>
    <name evidence="13" type="ORF">ACJMK2_020447</name>
</gene>
<dbReference type="GO" id="GO:0003677">
    <property type="term" value="F:DNA binding"/>
    <property type="evidence" value="ECO:0007669"/>
    <property type="project" value="UniProtKB-KW"/>
</dbReference>
<keyword evidence="5" id="KW-0805">Transcription regulation</keyword>
<dbReference type="PANTHER" id="PTHR24082:SF473">
    <property type="entry name" value="ECDYSONE-INDUCED PROTEIN 75B, ISOFORM B"/>
    <property type="match status" value="1"/>
</dbReference>
<evidence type="ECO:0000256" key="4">
    <source>
        <dbReference type="ARBA" id="ARBA00022833"/>
    </source>
</evidence>
<dbReference type="PROSITE" id="PS00031">
    <property type="entry name" value="NUCLEAR_REC_DBD_1"/>
    <property type="match status" value="1"/>
</dbReference>
<name>A0ABD3TZ37_SINWO</name>
<keyword evidence="14" id="KW-1185">Reference proteome</keyword>
<keyword evidence="2" id="KW-0479">Metal-binding</keyword>
<evidence type="ECO:0000256" key="10">
    <source>
        <dbReference type="SAM" id="MobiDB-lite"/>
    </source>
</evidence>
<feature type="region of interest" description="Disordered" evidence="10">
    <location>
        <begin position="102"/>
        <end position="128"/>
    </location>
</feature>
<dbReference type="Pfam" id="PF00105">
    <property type="entry name" value="zf-C4"/>
    <property type="match status" value="1"/>
</dbReference>
<feature type="domain" description="NR LBD" evidence="12">
    <location>
        <begin position="809"/>
        <end position="1041"/>
    </location>
</feature>
<comment type="similarity">
    <text evidence="1">Belongs to the nuclear hormone receptor family.</text>
</comment>
<keyword evidence="9" id="KW-0539">Nucleus</keyword>
<dbReference type="InterPro" id="IPR050234">
    <property type="entry name" value="Nuclear_hormone_rcpt_NR1"/>
</dbReference>
<dbReference type="Proteomes" id="UP001634394">
    <property type="component" value="Unassembled WGS sequence"/>
</dbReference>
<dbReference type="PROSITE" id="PS51843">
    <property type="entry name" value="NR_LBD"/>
    <property type="match status" value="1"/>
</dbReference>
<evidence type="ECO:0000256" key="3">
    <source>
        <dbReference type="ARBA" id="ARBA00022771"/>
    </source>
</evidence>
<evidence type="ECO:0000313" key="13">
    <source>
        <dbReference type="EMBL" id="KAL3842429.1"/>
    </source>
</evidence>
<keyword evidence="8" id="KW-0675">Receptor</keyword>
<dbReference type="CDD" id="cd06916">
    <property type="entry name" value="NR_DBD_like"/>
    <property type="match status" value="1"/>
</dbReference>
<dbReference type="SUPFAM" id="SSF57716">
    <property type="entry name" value="Glucocorticoid receptor-like (DNA-binding domain)"/>
    <property type="match status" value="1"/>
</dbReference>
<accession>A0ABD3TZ37</accession>
<evidence type="ECO:0000256" key="8">
    <source>
        <dbReference type="ARBA" id="ARBA00023170"/>
    </source>
</evidence>
<dbReference type="InterPro" id="IPR013088">
    <property type="entry name" value="Znf_NHR/GATA"/>
</dbReference>
<evidence type="ECO:0000259" key="12">
    <source>
        <dbReference type="PROSITE" id="PS51843"/>
    </source>
</evidence>
<dbReference type="Pfam" id="PF00104">
    <property type="entry name" value="Hormone_recep"/>
    <property type="match status" value="1"/>
</dbReference>
<dbReference type="PROSITE" id="PS51030">
    <property type="entry name" value="NUCLEAR_REC_DBD_2"/>
    <property type="match status" value="1"/>
</dbReference>
<dbReference type="PANTHER" id="PTHR24082">
    <property type="entry name" value="NUCLEAR HORMONE RECEPTOR"/>
    <property type="match status" value="1"/>
</dbReference>
<evidence type="ECO:0000256" key="9">
    <source>
        <dbReference type="ARBA" id="ARBA00023242"/>
    </source>
</evidence>
<keyword evidence="6" id="KW-0238">DNA-binding</keyword>
<evidence type="ECO:0000313" key="14">
    <source>
        <dbReference type="Proteomes" id="UP001634394"/>
    </source>
</evidence>
<evidence type="ECO:0000256" key="7">
    <source>
        <dbReference type="ARBA" id="ARBA00023163"/>
    </source>
</evidence>
<protein>
    <submittedName>
        <fullName evidence="13">Uncharacterized protein</fullName>
    </submittedName>
</protein>
<dbReference type="SMART" id="SM00430">
    <property type="entry name" value="HOLI"/>
    <property type="match status" value="1"/>
</dbReference>
<dbReference type="InterPro" id="IPR000536">
    <property type="entry name" value="Nucl_hrmn_rcpt_lig-bd"/>
</dbReference>
<dbReference type="PRINTS" id="PR00047">
    <property type="entry name" value="STROIDFINGER"/>
</dbReference>
<sequence length="1041" mass="117513">MPVGAIPFPFGKCRICNDKATGVHYGVATCEGCKGFFKRSILKADKYKCFFGGQCEVSPQNRNRCKSCRFQRCMEKGMSVEAVKMGRIPKIEKEKALEMAKQNTGSSDAMDCDNETKPQINLESPSSEKADGIMNGTVYQSQQVQDSTVLSASMLPLQTGSMKHVTRDKTHQDFLSSEKLNTQNMENCTQSYSQTSVYTPGKGAQTSHMDCQHTFPNHPSHYHQGMISSKCSRHMDHQYVSPGRHSNAEMRCNEISDSNHNQTTMLATPVMSSSEFRSPINTNESYNDNMSYTNPIMRQSEINSCVYGRMGRPAYNQPELTTTTPVSQTVANARRADERNFHDHNINVQQNQTTSNCYQNNSLMTQSSYQTFQSHTNSQINSYNMGQNPSSTRCHQSYKATNGNVGHQKFSDSTDSFLHPSQALERQYSDYNQFSHNNTITTGSANKLFSDGQEYIERPIEITSPTTSMAMQGSCSRPLSTVSNECNSSLSVASHFSSNVIKVLIEQVLQNKGKNEISQQFLRKLKEHERTSVRANHLSLVNLPVENTKLTWDVLNPDSPISMACLPPSEGSVKSVIFDDEEQNILPVPEMSDQKLADINRFLDDVDRHMQSEENEPDLFDEDTFDLSFDKDMIESFSQRVFDSQKDNNNLGLEFGKEFDTFGDIFPNTGQSCNNWNTDLCSYFTQDAKLNSHSSRNMLDREKTVDSSQTNYKSGWIVEQELDSNQQKHNNLTLKQDKLIECKRPSPEEVVALHINKSTCSPSTSSGLGMTTDCSSRSSSPNILVRNKKDNALMYQTGIKPQFHETLDKISDGVKGLFDFAAREKFELEKQGKVTLYYPDKQEEVIGVYEAIIASIPSVNHSILGFCEKVPGFGALTLNDKSELMKRAYYDIWMLTRAEFFRENGDVCLLLGKNIVYNRFAMCKILNEYIVNTMFKFANEFNNFKLTDLEVGILCAVQLTQADNLDLTDKESVRKLHSHFLDVLADVVMQDHPQNASRILIDIFRIMPSLAVINKLQAEVISKFRLDKPGKFTEAQSPQQV</sequence>
<dbReference type="SUPFAM" id="SSF48508">
    <property type="entry name" value="Nuclear receptor ligand-binding domain"/>
    <property type="match status" value="1"/>
</dbReference>
<evidence type="ECO:0000259" key="11">
    <source>
        <dbReference type="PROSITE" id="PS51030"/>
    </source>
</evidence>
<dbReference type="InterPro" id="IPR035500">
    <property type="entry name" value="NHR-like_dom_sf"/>
</dbReference>
<keyword evidence="4" id="KW-0862">Zinc</keyword>
<dbReference type="InterPro" id="IPR001628">
    <property type="entry name" value="Znf_hrmn_rcpt"/>
</dbReference>
<feature type="domain" description="Nuclear receptor" evidence="11">
    <location>
        <begin position="10"/>
        <end position="85"/>
    </location>
</feature>
<evidence type="ECO:0000256" key="1">
    <source>
        <dbReference type="ARBA" id="ARBA00005993"/>
    </source>
</evidence>
<keyword evidence="3" id="KW-0863">Zinc-finger</keyword>
<dbReference type="Gene3D" id="3.30.50.10">
    <property type="entry name" value="Erythroid Transcription Factor GATA-1, subunit A"/>
    <property type="match status" value="1"/>
</dbReference>
<dbReference type="FunFam" id="3.30.50.10:FF:000030">
    <property type="entry name" value="Nuclear Hormone Receptor family"/>
    <property type="match status" value="1"/>
</dbReference>
<dbReference type="GO" id="GO:0008270">
    <property type="term" value="F:zinc ion binding"/>
    <property type="evidence" value="ECO:0007669"/>
    <property type="project" value="UniProtKB-KW"/>
</dbReference>
<evidence type="ECO:0000256" key="2">
    <source>
        <dbReference type="ARBA" id="ARBA00022723"/>
    </source>
</evidence>
<organism evidence="13 14">
    <name type="scientific">Sinanodonta woodiana</name>
    <name type="common">Chinese pond mussel</name>
    <name type="synonym">Anodonta woodiana</name>
    <dbReference type="NCBI Taxonomy" id="1069815"/>
    <lineage>
        <taxon>Eukaryota</taxon>
        <taxon>Metazoa</taxon>
        <taxon>Spiralia</taxon>
        <taxon>Lophotrochozoa</taxon>
        <taxon>Mollusca</taxon>
        <taxon>Bivalvia</taxon>
        <taxon>Autobranchia</taxon>
        <taxon>Heteroconchia</taxon>
        <taxon>Palaeoheterodonta</taxon>
        <taxon>Unionida</taxon>
        <taxon>Unionoidea</taxon>
        <taxon>Unionidae</taxon>
        <taxon>Unioninae</taxon>
        <taxon>Sinanodonta</taxon>
    </lineage>
</organism>
<reference evidence="13 14" key="1">
    <citation type="submission" date="2024-11" db="EMBL/GenBank/DDBJ databases">
        <title>Chromosome-level genome assembly of the freshwater bivalve Anodonta woodiana.</title>
        <authorList>
            <person name="Chen X."/>
        </authorList>
    </citation>
    <scope>NUCLEOTIDE SEQUENCE [LARGE SCALE GENOMIC DNA]</scope>
    <source>
        <strain evidence="13">MN2024</strain>
        <tissue evidence="13">Gills</tissue>
    </source>
</reference>
<evidence type="ECO:0000256" key="6">
    <source>
        <dbReference type="ARBA" id="ARBA00023125"/>
    </source>
</evidence>
<keyword evidence="7" id="KW-0804">Transcription</keyword>
<dbReference type="Gene3D" id="1.10.565.10">
    <property type="entry name" value="Retinoid X Receptor"/>
    <property type="match status" value="1"/>
</dbReference>